<keyword evidence="1" id="KW-0812">Transmembrane</keyword>
<evidence type="ECO:0000313" key="3">
    <source>
        <dbReference type="Proteomes" id="UP001054252"/>
    </source>
</evidence>
<protein>
    <submittedName>
        <fullName evidence="2">Uncharacterized protein</fullName>
    </submittedName>
</protein>
<dbReference type="EMBL" id="BPVZ01000082">
    <property type="protein sequence ID" value="GKV29218.1"/>
    <property type="molecule type" value="Genomic_DNA"/>
</dbReference>
<dbReference type="Proteomes" id="UP001054252">
    <property type="component" value="Unassembled WGS sequence"/>
</dbReference>
<proteinExistence type="predicted"/>
<evidence type="ECO:0000313" key="2">
    <source>
        <dbReference type="EMBL" id="GKV29218.1"/>
    </source>
</evidence>
<reference evidence="2 3" key="1">
    <citation type="journal article" date="2021" name="Commun. Biol.">
        <title>The genome of Shorea leprosula (Dipterocarpaceae) highlights the ecological relevance of drought in aseasonal tropical rainforests.</title>
        <authorList>
            <person name="Ng K.K.S."/>
            <person name="Kobayashi M.J."/>
            <person name="Fawcett J.A."/>
            <person name="Hatakeyama M."/>
            <person name="Paape T."/>
            <person name="Ng C.H."/>
            <person name="Ang C.C."/>
            <person name="Tnah L.H."/>
            <person name="Lee C.T."/>
            <person name="Nishiyama T."/>
            <person name="Sese J."/>
            <person name="O'Brien M.J."/>
            <person name="Copetti D."/>
            <person name="Mohd Noor M.I."/>
            <person name="Ong R.C."/>
            <person name="Putra M."/>
            <person name="Sireger I.Z."/>
            <person name="Indrioko S."/>
            <person name="Kosugi Y."/>
            <person name="Izuno A."/>
            <person name="Isagi Y."/>
            <person name="Lee S.L."/>
            <person name="Shimizu K.K."/>
        </authorList>
    </citation>
    <scope>NUCLEOTIDE SEQUENCE [LARGE SCALE GENOMIC DNA]</scope>
    <source>
        <strain evidence="2">214</strain>
    </source>
</reference>
<feature type="transmembrane region" description="Helical" evidence="1">
    <location>
        <begin position="38"/>
        <end position="55"/>
    </location>
</feature>
<comment type="caution">
    <text evidence="2">The sequence shown here is derived from an EMBL/GenBank/DDBJ whole genome shotgun (WGS) entry which is preliminary data.</text>
</comment>
<keyword evidence="3" id="KW-1185">Reference proteome</keyword>
<evidence type="ECO:0000256" key="1">
    <source>
        <dbReference type="SAM" id="Phobius"/>
    </source>
</evidence>
<sequence length="85" mass="9511">MKLGAAIGFVGVLALKLDHPWNHLCFLFLNNVRIFLSNLKGCLYLILPIIGLLVTQHISRLQRKFLSLRSHQFPPTSAAWSGEVG</sequence>
<accession>A0AAV5KXB9</accession>
<organism evidence="2 3">
    <name type="scientific">Rubroshorea leprosula</name>
    <dbReference type="NCBI Taxonomy" id="152421"/>
    <lineage>
        <taxon>Eukaryota</taxon>
        <taxon>Viridiplantae</taxon>
        <taxon>Streptophyta</taxon>
        <taxon>Embryophyta</taxon>
        <taxon>Tracheophyta</taxon>
        <taxon>Spermatophyta</taxon>
        <taxon>Magnoliopsida</taxon>
        <taxon>eudicotyledons</taxon>
        <taxon>Gunneridae</taxon>
        <taxon>Pentapetalae</taxon>
        <taxon>rosids</taxon>
        <taxon>malvids</taxon>
        <taxon>Malvales</taxon>
        <taxon>Dipterocarpaceae</taxon>
        <taxon>Rubroshorea</taxon>
    </lineage>
</organism>
<keyword evidence="1" id="KW-1133">Transmembrane helix</keyword>
<gene>
    <name evidence="2" type="ORF">SLEP1_g38163</name>
</gene>
<name>A0AAV5KXB9_9ROSI</name>
<keyword evidence="1" id="KW-0472">Membrane</keyword>
<dbReference type="AlphaFoldDB" id="A0AAV5KXB9"/>